<feature type="domain" description="Peptidase S9A N-terminal" evidence="5">
    <location>
        <begin position="5"/>
        <end position="233"/>
    </location>
</feature>
<dbReference type="InterPro" id="IPR051167">
    <property type="entry name" value="Prolyl_oligopep/macrocyclase"/>
</dbReference>
<evidence type="ECO:0000256" key="2">
    <source>
        <dbReference type="ARBA" id="ARBA00022801"/>
    </source>
</evidence>
<keyword evidence="1" id="KW-0645">Protease</keyword>
<dbReference type="EMBL" id="CP099490">
    <property type="protein sequence ID" value="USQ75787.1"/>
    <property type="molecule type" value="Genomic_DNA"/>
</dbReference>
<dbReference type="RefSeq" id="WP_252620244.1">
    <property type="nucleotide sequence ID" value="NZ_CP099490.1"/>
</dbReference>
<keyword evidence="3" id="KW-0720">Serine protease</keyword>
<dbReference type="SUPFAM" id="SSF50993">
    <property type="entry name" value="Peptidase/esterase 'gauge' domain"/>
    <property type="match status" value="1"/>
</dbReference>
<protein>
    <submittedName>
        <fullName evidence="6">Prolyl oligopeptidase family serine peptidase</fullName>
    </submittedName>
</protein>
<dbReference type="InterPro" id="IPR029058">
    <property type="entry name" value="AB_hydrolase_fold"/>
</dbReference>
<dbReference type="Proteomes" id="UP001056535">
    <property type="component" value="Chromosome"/>
</dbReference>
<keyword evidence="7" id="KW-1185">Reference proteome</keyword>
<dbReference type="Gene3D" id="2.130.10.120">
    <property type="entry name" value="Prolyl oligopeptidase, N-terminal domain"/>
    <property type="match status" value="1"/>
</dbReference>
<dbReference type="SUPFAM" id="SSF53474">
    <property type="entry name" value="alpha/beta-Hydrolases"/>
    <property type="match status" value="1"/>
</dbReference>
<evidence type="ECO:0000313" key="6">
    <source>
        <dbReference type="EMBL" id="USQ75787.1"/>
    </source>
</evidence>
<dbReference type="InterPro" id="IPR023302">
    <property type="entry name" value="Pept_S9A_N"/>
</dbReference>
<accession>A0ABY4YGA2</accession>
<dbReference type="PRINTS" id="PR00862">
    <property type="entry name" value="PROLIGOPTASE"/>
</dbReference>
<dbReference type="InterPro" id="IPR001375">
    <property type="entry name" value="Peptidase_S9_cat"/>
</dbReference>
<dbReference type="Gene3D" id="3.40.50.1820">
    <property type="entry name" value="alpha/beta hydrolase"/>
    <property type="match status" value="1"/>
</dbReference>
<evidence type="ECO:0000313" key="7">
    <source>
        <dbReference type="Proteomes" id="UP001056535"/>
    </source>
</evidence>
<dbReference type="PANTHER" id="PTHR42881:SF13">
    <property type="entry name" value="PROLYL ENDOPEPTIDASE"/>
    <property type="match status" value="1"/>
</dbReference>
<dbReference type="Pfam" id="PF00326">
    <property type="entry name" value="Peptidase_S9"/>
    <property type="match status" value="1"/>
</dbReference>
<dbReference type="PANTHER" id="PTHR42881">
    <property type="entry name" value="PROLYL ENDOPEPTIDASE"/>
    <property type="match status" value="1"/>
</dbReference>
<evidence type="ECO:0000259" key="5">
    <source>
        <dbReference type="Pfam" id="PF02897"/>
    </source>
</evidence>
<feature type="domain" description="Peptidase S9 prolyl oligopeptidase catalytic" evidence="4">
    <location>
        <begin position="485"/>
        <end position="689"/>
    </location>
</feature>
<evidence type="ECO:0000259" key="4">
    <source>
        <dbReference type="Pfam" id="PF00326"/>
    </source>
</evidence>
<proteinExistence type="predicted"/>
<sequence length="691" mass="76230">MTTTQNTTDEHAWLEDVEGAAQLDWVRERNAGEGARIAATAQFASTRDRILEMLDSEAKIPDVSKIGEHYYNFWKDAAHERGIWRRTTLESYRTQDPDWETVLDLDALSEAEGENWVWHGVSVLRRSKDSTQDDHRLAMVDLSRGGADADVSREFDLHTRSFVTGGFERPEAKGNISWVDEDTLFVMTDHGPGSMTDSGYPRTARLWRRGTDLAEAELVFEGAQEDVAVTAMHDQTPGHERDLVYRAIAFYEGELFLRGTDGGLTRIEVPNSAQASVTREWLTVRLREDWTPADRTYRAGSLLGIRLDDFLAGSRDLLELFVPTAASSLASFTWTRHHLVLNVLQHVTHRLEVLTLDSHDGASLERTPFPGVPAVGTVQVAAVDRVTSDQVWLYTTDFLHPTTLALADVAAGGEPEPVKAMPTFFDAAGLVAEQRFVTSADGTRVPYFLVHREDLPANGTTPTLLYGYGGFEISLTPTYSGGLGAAWLERGGAYALANIRGGGEYGPTWHQQALRANRHRAYEDMAAVARDLVDTGVTVPERLGVQGGSNGGLLAGNMLTQHPELFGAVVIQVPLLDMKRYSHLLAGASWMAEYGDPDVPDDWEFIATFSPYHLFDAGRDYPPVLFTTSTRDDRVHPAHARKMAAQMLAAGKDVTYYENIEGGHGGAATNAQLAHMQALAYRFLAERLGLG</sequence>
<evidence type="ECO:0000256" key="1">
    <source>
        <dbReference type="ARBA" id="ARBA00022670"/>
    </source>
</evidence>
<organism evidence="6 7">
    <name type="scientific">Ornithinimicrobium cryptoxanthini</name>
    <dbReference type="NCBI Taxonomy" id="2934161"/>
    <lineage>
        <taxon>Bacteria</taxon>
        <taxon>Bacillati</taxon>
        <taxon>Actinomycetota</taxon>
        <taxon>Actinomycetes</taxon>
        <taxon>Micrococcales</taxon>
        <taxon>Ornithinimicrobiaceae</taxon>
        <taxon>Ornithinimicrobium</taxon>
    </lineage>
</organism>
<keyword evidence="2" id="KW-0378">Hydrolase</keyword>
<evidence type="ECO:0000256" key="3">
    <source>
        <dbReference type="ARBA" id="ARBA00022825"/>
    </source>
</evidence>
<reference evidence="6" key="1">
    <citation type="submission" date="2022-06" db="EMBL/GenBank/DDBJ databases">
        <title>Ornithinimicrobium JY.X270.</title>
        <authorList>
            <person name="Huang Y."/>
        </authorList>
    </citation>
    <scope>NUCLEOTIDE SEQUENCE</scope>
    <source>
        <strain evidence="6">JY.X270</strain>
    </source>
</reference>
<gene>
    <name evidence="6" type="ORF">NF557_14410</name>
</gene>
<name>A0ABY4YGA2_9MICO</name>
<dbReference type="InterPro" id="IPR002470">
    <property type="entry name" value="Peptidase_S9A"/>
</dbReference>
<dbReference type="Pfam" id="PF02897">
    <property type="entry name" value="Peptidase_S9_N"/>
    <property type="match status" value="1"/>
</dbReference>